<evidence type="ECO:0000313" key="2">
    <source>
        <dbReference type="EMBL" id="KAK5983076.1"/>
    </source>
</evidence>
<evidence type="ECO:0000313" key="3">
    <source>
        <dbReference type="Proteomes" id="UP001331761"/>
    </source>
</evidence>
<keyword evidence="3" id="KW-1185">Reference proteome</keyword>
<organism evidence="2 3">
    <name type="scientific">Trichostrongylus colubriformis</name>
    <name type="common">Black scour worm</name>
    <dbReference type="NCBI Taxonomy" id="6319"/>
    <lineage>
        <taxon>Eukaryota</taxon>
        <taxon>Metazoa</taxon>
        <taxon>Ecdysozoa</taxon>
        <taxon>Nematoda</taxon>
        <taxon>Chromadorea</taxon>
        <taxon>Rhabditida</taxon>
        <taxon>Rhabditina</taxon>
        <taxon>Rhabditomorpha</taxon>
        <taxon>Strongyloidea</taxon>
        <taxon>Trichostrongylidae</taxon>
        <taxon>Trichostrongylus</taxon>
    </lineage>
</organism>
<gene>
    <name evidence="2" type="ORF">GCK32_021609</name>
</gene>
<evidence type="ECO:0000256" key="1">
    <source>
        <dbReference type="SAM" id="MobiDB-lite"/>
    </source>
</evidence>
<dbReference type="AlphaFoldDB" id="A0AAN8FMT6"/>
<sequence>MLLMSRRKTINLTESKKKQKCESCRRSNSAKPKKNSMVIDKKPVVPPHGTSNIPSAPPQTMKNQNDESGVSCDIHLQLSSESGSKILDRPTCLDALLPMPSAPASEESCTEK</sequence>
<accession>A0AAN8FMT6</accession>
<comment type="caution">
    <text evidence="2">The sequence shown here is derived from an EMBL/GenBank/DDBJ whole genome shotgun (WGS) entry which is preliminary data.</text>
</comment>
<name>A0AAN8FMT6_TRICO</name>
<reference evidence="2 3" key="1">
    <citation type="submission" date="2019-10" db="EMBL/GenBank/DDBJ databases">
        <title>Assembly and Annotation for the nematode Trichostrongylus colubriformis.</title>
        <authorList>
            <person name="Martin J."/>
        </authorList>
    </citation>
    <scope>NUCLEOTIDE SEQUENCE [LARGE SCALE GENOMIC DNA]</scope>
    <source>
        <strain evidence="2">G859</strain>
        <tissue evidence="2">Whole worm</tissue>
    </source>
</reference>
<feature type="region of interest" description="Disordered" evidence="1">
    <location>
        <begin position="1"/>
        <end position="69"/>
    </location>
</feature>
<proteinExistence type="predicted"/>
<dbReference type="Proteomes" id="UP001331761">
    <property type="component" value="Unassembled WGS sequence"/>
</dbReference>
<dbReference type="EMBL" id="WIXE01004393">
    <property type="protein sequence ID" value="KAK5983076.1"/>
    <property type="molecule type" value="Genomic_DNA"/>
</dbReference>
<protein>
    <submittedName>
        <fullName evidence="2">Uncharacterized protein</fullName>
    </submittedName>
</protein>
<feature type="compositionally biased region" description="Polar residues" evidence="1">
    <location>
        <begin position="49"/>
        <end position="68"/>
    </location>
</feature>
<feature type="compositionally biased region" description="Basic and acidic residues" evidence="1">
    <location>
        <begin position="14"/>
        <end position="25"/>
    </location>
</feature>